<proteinExistence type="predicted"/>
<evidence type="ECO:0000313" key="1">
    <source>
        <dbReference type="EMBL" id="AZV02313.1"/>
    </source>
</evidence>
<dbReference type="Pfam" id="PF26092">
    <property type="entry name" value="T4_Y16D"/>
    <property type="match status" value="1"/>
</dbReference>
<dbReference type="InterPro" id="IPR058630">
    <property type="entry name" value="T4_Y16D"/>
</dbReference>
<name>A0A678ZXK4_9CAUD</name>
<gene>
    <name evidence="1" type="ORF">Arno18_127</name>
</gene>
<keyword evidence="2" id="KW-1185">Reference proteome</keyword>
<reference evidence="1 2" key="1">
    <citation type="submission" date="2018-12" db="EMBL/GenBank/DDBJ databases">
        <authorList>
            <person name="Shneider M.M."/>
            <person name="Kabilov M.R."/>
            <person name="Miroshnikov K.A."/>
        </authorList>
    </citation>
    <scope>NUCLEOTIDE SEQUENCE [LARGE SCALE GENOMIC DNA]</scope>
</reference>
<accession>A0A678ZXK4</accession>
<protein>
    <submittedName>
        <fullName evidence="1">Uncharacterized protein</fullName>
    </submittedName>
</protein>
<dbReference type="Proteomes" id="UP000434907">
    <property type="component" value="Segment"/>
</dbReference>
<evidence type="ECO:0000313" key="2">
    <source>
        <dbReference type="Proteomes" id="UP000434907"/>
    </source>
</evidence>
<sequence>MKRELRIVCAAYKYGELVVCGVRHGDRLMHNQLRASREDSPFHTVPLDQVVQGFVDSKGNFLDRKEALVVAKAAGQIIKKHPPEDELYSEDIY</sequence>
<dbReference type="EMBL" id="MK290738">
    <property type="protein sequence ID" value="AZV02313.1"/>
    <property type="molecule type" value="Genomic_DNA"/>
</dbReference>
<organism evidence="1 2">
    <name type="scientific">Pectobacterium phage Arno18</name>
    <dbReference type="NCBI Taxonomy" id="2500578"/>
    <lineage>
        <taxon>Viruses</taxon>
        <taxon>Duplodnaviria</taxon>
        <taxon>Heunggongvirae</taxon>
        <taxon>Uroviricota</taxon>
        <taxon>Caudoviricetes</taxon>
        <taxon>Andersonviridae</taxon>
        <taxon>Andersonviridae incertae sedis</taxon>
        <taxon>Arnovirus</taxon>
        <taxon>Arnovirus arno18</taxon>
    </lineage>
</organism>